<dbReference type="AlphaFoldDB" id="A0A8T0KN72"/>
<sequence length="138" mass="15596">MVSTFDLHEDSLLAPHHRLICVRYPSIAGRSCFFPSTTVVESTPPFFCLICLDANFTFFSPSTARWSCRCPIQQGPYCRCMDRGPLHEQGCCCGVLDVEHRAREAVVARKRAKEALEHLPVPLLVQVLVYPSAFLLLW</sequence>
<protein>
    <submittedName>
        <fullName evidence="1">Uncharacterized protein</fullName>
    </submittedName>
</protein>
<organism evidence="1 2">
    <name type="scientific">Phaseolus angularis</name>
    <name type="common">Azuki bean</name>
    <name type="synonym">Vigna angularis</name>
    <dbReference type="NCBI Taxonomy" id="3914"/>
    <lineage>
        <taxon>Eukaryota</taxon>
        <taxon>Viridiplantae</taxon>
        <taxon>Streptophyta</taxon>
        <taxon>Embryophyta</taxon>
        <taxon>Tracheophyta</taxon>
        <taxon>Spermatophyta</taxon>
        <taxon>Magnoliopsida</taxon>
        <taxon>eudicotyledons</taxon>
        <taxon>Gunneridae</taxon>
        <taxon>Pentapetalae</taxon>
        <taxon>rosids</taxon>
        <taxon>fabids</taxon>
        <taxon>Fabales</taxon>
        <taxon>Fabaceae</taxon>
        <taxon>Papilionoideae</taxon>
        <taxon>50 kb inversion clade</taxon>
        <taxon>NPAAA clade</taxon>
        <taxon>indigoferoid/millettioid clade</taxon>
        <taxon>Phaseoleae</taxon>
        <taxon>Vigna</taxon>
    </lineage>
</organism>
<comment type="caution">
    <text evidence="1">The sequence shown here is derived from an EMBL/GenBank/DDBJ whole genome shotgun (WGS) entry which is preliminary data.</text>
</comment>
<name>A0A8T0KN72_PHAAN</name>
<proteinExistence type="predicted"/>
<dbReference type="KEGG" id="var:108330442"/>
<reference evidence="1 2" key="1">
    <citation type="submission" date="2020-05" db="EMBL/GenBank/DDBJ databases">
        <title>Vigna angularis (adzuki bean) Var. LongXiaoDou No. 4 denovo assembly.</title>
        <authorList>
            <person name="Xiang H."/>
        </authorList>
    </citation>
    <scope>NUCLEOTIDE SEQUENCE [LARGE SCALE GENOMIC DNA]</scope>
    <source>
        <tissue evidence="1">Leaf</tissue>
    </source>
</reference>
<evidence type="ECO:0000313" key="1">
    <source>
        <dbReference type="EMBL" id="KAG2399813.1"/>
    </source>
</evidence>
<dbReference type="OrthoDB" id="692041at2759"/>
<gene>
    <name evidence="1" type="ORF">HKW66_Vig0103340</name>
</gene>
<dbReference type="Proteomes" id="UP000743370">
    <property type="component" value="Unassembled WGS sequence"/>
</dbReference>
<accession>A0A8T0KN72</accession>
<dbReference type="EMBL" id="JABFOF010000004">
    <property type="protein sequence ID" value="KAG2399813.1"/>
    <property type="molecule type" value="Genomic_DNA"/>
</dbReference>
<evidence type="ECO:0000313" key="2">
    <source>
        <dbReference type="Proteomes" id="UP000743370"/>
    </source>
</evidence>